<keyword evidence="4 11" id="KW-0436">Ligase</keyword>
<keyword evidence="14" id="KW-1185">Reference proteome</keyword>
<name>A0ABU4VEU7_9ACTN</name>
<dbReference type="SUPFAM" id="SSF89095">
    <property type="entry name" value="GatB/YqeY motif"/>
    <property type="match status" value="1"/>
</dbReference>
<dbReference type="Pfam" id="PF02934">
    <property type="entry name" value="GatB_N"/>
    <property type="match status" value="1"/>
</dbReference>
<dbReference type="SMART" id="SM00845">
    <property type="entry name" value="GatB_Yqey"/>
    <property type="match status" value="1"/>
</dbReference>
<dbReference type="NCBIfam" id="TIGR00133">
    <property type="entry name" value="gatB"/>
    <property type="match status" value="1"/>
</dbReference>
<keyword evidence="5 11" id="KW-0547">Nucleotide-binding</keyword>
<comment type="similarity">
    <text evidence="1 11">Belongs to the GatB/GatE family. GatB subfamily.</text>
</comment>
<sequence length="490" mass="52719">MSEVAYEPVIGLEIHVQLATRTKMFCPCELSFGEPPNTRTCPVCLGLPGTLPVVNQEAVRLGLMIGIAFGGELASRSVFHRKNYFYPDLPKGYQISQFDLPLVSGGRLGDVELERVHLEEDAAKLNHAGASGGIGGSTSSVVDFNRGGTPLAEIVTRPDIRSAEQASAWLRLLRETLRQLGVSDVNMEEGSLRCDANVSIRPVGETTLGTKTELKNMNSFRFIEQGINAEVARQTRILQSGGQVEQETLNFDPRTGAITSLRSKEAAHDYRYFPEPDLPPLRVPSDLLEAAQAAVPELPLERAERFRAELGLHEESARLLAFRRDLGDYYEAVVAAAPADLDRQQLANWVGNDLVRRLAAGAGEDGADEDAGTDPAQSKVEPAALAELVALVQARTITRKAGEQVLDALVAEGGSPQAIVEREGLAAIGGGDELRGIVEAALDANPDVVEKLRTGNMKPIGVIVGHVMRETKGRADGGEVTKLAREILGL</sequence>
<dbReference type="InterPro" id="IPR014746">
    <property type="entry name" value="Gln_synth/guanido_kin_cat_dom"/>
</dbReference>
<dbReference type="NCBIfam" id="NF004012">
    <property type="entry name" value="PRK05477.1-2"/>
    <property type="match status" value="1"/>
</dbReference>
<dbReference type="EC" id="6.3.5.-" evidence="11"/>
<dbReference type="HAMAP" id="MF_00121">
    <property type="entry name" value="GatB"/>
    <property type="match status" value="1"/>
</dbReference>
<dbReference type="PANTHER" id="PTHR11659:SF0">
    <property type="entry name" value="GLUTAMYL-TRNA(GLN) AMIDOTRANSFERASE SUBUNIT B, MITOCHONDRIAL"/>
    <property type="match status" value="1"/>
</dbReference>
<gene>
    <name evidence="11 13" type="primary">gatB</name>
    <name evidence="13" type="ORF">SK069_01910</name>
</gene>
<keyword evidence="7 11" id="KW-0648">Protein biosynthesis</keyword>
<evidence type="ECO:0000256" key="3">
    <source>
        <dbReference type="ARBA" id="ARBA00016923"/>
    </source>
</evidence>
<dbReference type="RefSeq" id="WP_319952486.1">
    <property type="nucleotide sequence ID" value="NZ_JAXAVX010000001.1"/>
</dbReference>
<evidence type="ECO:0000256" key="8">
    <source>
        <dbReference type="ARBA" id="ARBA00024799"/>
    </source>
</evidence>
<dbReference type="InterPro" id="IPR003789">
    <property type="entry name" value="Asn/Gln_tRNA_amidoTrase-B-like"/>
</dbReference>
<comment type="catalytic activity">
    <reaction evidence="9 11">
        <text>L-aspartyl-tRNA(Asn) + L-glutamine + ATP + H2O = L-asparaginyl-tRNA(Asn) + L-glutamate + ADP + phosphate + 2 H(+)</text>
        <dbReference type="Rhea" id="RHEA:14513"/>
        <dbReference type="Rhea" id="RHEA-COMP:9674"/>
        <dbReference type="Rhea" id="RHEA-COMP:9677"/>
        <dbReference type="ChEBI" id="CHEBI:15377"/>
        <dbReference type="ChEBI" id="CHEBI:15378"/>
        <dbReference type="ChEBI" id="CHEBI:29985"/>
        <dbReference type="ChEBI" id="CHEBI:30616"/>
        <dbReference type="ChEBI" id="CHEBI:43474"/>
        <dbReference type="ChEBI" id="CHEBI:58359"/>
        <dbReference type="ChEBI" id="CHEBI:78515"/>
        <dbReference type="ChEBI" id="CHEBI:78516"/>
        <dbReference type="ChEBI" id="CHEBI:456216"/>
    </reaction>
</comment>
<reference evidence="13 14" key="1">
    <citation type="submission" date="2023-11" db="EMBL/GenBank/DDBJ databases">
        <authorList>
            <person name="Xu M."/>
            <person name="Jiang T."/>
        </authorList>
    </citation>
    <scope>NUCLEOTIDE SEQUENCE [LARGE SCALE GENOMIC DNA]</scope>
    <source>
        <strain evidence="13 14">SD</strain>
    </source>
</reference>
<accession>A0ABU4VEU7</accession>
<evidence type="ECO:0000256" key="1">
    <source>
        <dbReference type="ARBA" id="ARBA00005306"/>
    </source>
</evidence>
<dbReference type="InterPro" id="IPR042114">
    <property type="entry name" value="GatB_C_1"/>
</dbReference>
<dbReference type="InterPro" id="IPR006075">
    <property type="entry name" value="Asn/Gln-tRNA_Trfase_suB/E_cat"/>
</dbReference>
<feature type="domain" description="Asn/Gln amidotransferase" evidence="12">
    <location>
        <begin position="328"/>
        <end position="488"/>
    </location>
</feature>
<evidence type="ECO:0000256" key="4">
    <source>
        <dbReference type="ARBA" id="ARBA00022598"/>
    </source>
</evidence>
<dbReference type="PANTHER" id="PTHR11659">
    <property type="entry name" value="GLUTAMYL-TRNA GLN AMIDOTRANSFERASE SUBUNIT B MITOCHONDRIAL AND PROKARYOTIC PET112-RELATED"/>
    <property type="match status" value="1"/>
</dbReference>
<evidence type="ECO:0000313" key="14">
    <source>
        <dbReference type="Proteomes" id="UP001277761"/>
    </source>
</evidence>
<evidence type="ECO:0000313" key="13">
    <source>
        <dbReference type="EMBL" id="MDX8150336.1"/>
    </source>
</evidence>
<dbReference type="Gene3D" id="1.10.10.410">
    <property type="match status" value="1"/>
</dbReference>
<dbReference type="Proteomes" id="UP001277761">
    <property type="component" value="Unassembled WGS sequence"/>
</dbReference>
<evidence type="ECO:0000256" key="5">
    <source>
        <dbReference type="ARBA" id="ARBA00022741"/>
    </source>
</evidence>
<dbReference type="Pfam" id="PF02637">
    <property type="entry name" value="GatB_Yqey"/>
    <property type="match status" value="1"/>
</dbReference>
<evidence type="ECO:0000259" key="12">
    <source>
        <dbReference type="SMART" id="SM00845"/>
    </source>
</evidence>
<dbReference type="InterPro" id="IPR017959">
    <property type="entry name" value="Asn/Gln-tRNA_amidoTrfase_suB/E"/>
</dbReference>
<evidence type="ECO:0000256" key="7">
    <source>
        <dbReference type="ARBA" id="ARBA00022917"/>
    </source>
</evidence>
<dbReference type="SUPFAM" id="SSF55931">
    <property type="entry name" value="Glutamine synthetase/guanido kinase"/>
    <property type="match status" value="1"/>
</dbReference>
<keyword evidence="6 11" id="KW-0067">ATP-binding</keyword>
<protein>
    <recommendedName>
        <fullName evidence="3 11">Aspartyl/glutamyl-tRNA(Asn/Gln) amidotransferase subunit B</fullName>
        <shortName evidence="11">Asp/Glu-ADT subunit B</shortName>
        <ecNumber evidence="11">6.3.5.-</ecNumber>
    </recommendedName>
</protein>
<organism evidence="13 14">
    <name type="scientific">Patulibacter brassicae</name>
    <dbReference type="NCBI Taxonomy" id="1705717"/>
    <lineage>
        <taxon>Bacteria</taxon>
        <taxon>Bacillati</taxon>
        <taxon>Actinomycetota</taxon>
        <taxon>Thermoleophilia</taxon>
        <taxon>Solirubrobacterales</taxon>
        <taxon>Patulibacteraceae</taxon>
        <taxon>Patulibacter</taxon>
    </lineage>
</organism>
<comment type="catalytic activity">
    <reaction evidence="10 11">
        <text>L-glutamyl-tRNA(Gln) + L-glutamine + ATP + H2O = L-glutaminyl-tRNA(Gln) + L-glutamate + ADP + phosphate + H(+)</text>
        <dbReference type="Rhea" id="RHEA:17521"/>
        <dbReference type="Rhea" id="RHEA-COMP:9681"/>
        <dbReference type="Rhea" id="RHEA-COMP:9684"/>
        <dbReference type="ChEBI" id="CHEBI:15377"/>
        <dbReference type="ChEBI" id="CHEBI:15378"/>
        <dbReference type="ChEBI" id="CHEBI:29985"/>
        <dbReference type="ChEBI" id="CHEBI:30616"/>
        <dbReference type="ChEBI" id="CHEBI:43474"/>
        <dbReference type="ChEBI" id="CHEBI:58359"/>
        <dbReference type="ChEBI" id="CHEBI:78520"/>
        <dbReference type="ChEBI" id="CHEBI:78521"/>
        <dbReference type="ChEBI" id="CHEBI:456216"/>
    </reaction>
</comment>
<comment type="caution">
    <text evidence="13">The sequence shown here is derived from an EMBL/GenBank/DDBJ whole genome shotgun (WGS) entry which is preliminary data.</text>
</comment>
<dbReference type="InterPro" id="IPR023168">
    <property type="entry name" value="GatB_Yqey_C_2"/>
</dbReference>
<evidence type="ECO:0000256" key="9">
    <source>
        <dbReference type="ARBA" id="ARBA00047380"/>
    </source>
</evidence>
<dbReference type="PROSITE" id="PS01234">
    <property type="entry name" value="GATB"/>
    <property type="match status" value="1"/>
</dbReference>
<dbReference type="Gene3D" id="1.10.150.380">
    <property type="entry name" value="GatB domain, N-terminal subdomain"/>
    <property type="match status" value="1"/>
</dbReference>
<dbReference type="NCBIfam" id="NF004014">
    <property type="entry name" value="PRK05477.1-4"/>
    <property type="match status" value="1"/>
</dbReference>
<comment type="subunit">
    <text evidence="2 11">Heterotrimer of A, B and C subunits.</text>
</comment>
<proteinExistence type="inferred from homology"/>
<dbReference type="EMBL" id="JAXAVX010000001">
    <property type="protein sequence ID" value="MDX8150336.1"/>
    <property type="molecule type" value="Genomic_DNA"/>
</dbReference>
<dbReference type="InterPro" id="IPR018027">
    <property type="entry name" value="Asn/Gln_amidotransferase"/>
</dbReference>
<evidence type="ECO:0000256" key="6">
    <source>
        <dbReference type="ARBA" id="ARBA00022840"/>
    </source>
</evidence>
<dbReference type="InterPro" id="IPR004413">
    <property type="entry name" value="GatB"/>
</dbReference>
<comment type="function">
    <text evidence="8 11">Allows the formation of correctly charged Asn-tRNA(Asn) or Gln-tRNA(Gln) through the transamidation of misacylated Asp-tRNA(Asn) or Glu-tRNA(Gln) in organisms which lack either or both of asparaginyl-tRNA or glutaminyl-tRNA synthetases. The reaction takes place in the presence of glutamine and ATP through an activated phospho-Asp-tRNA(Asn) or phospho-Glu-tRNA(Gln).</text>
</comment>
<evidence type="ECO:0000256" key="10">
    <source>
        <dbReference type="ARBA" id="ARBA00047913"/>
    </source>
</evidence>
<dbReference type="InterPro" id="IPR017958">
    <property type="entry name" value="Gln-tRNA_amidoTrfase_suB_CS"/>
</dbReference>
<evidence type="ECO:0000256" key="2">
    <source>
        <dbReference type="ARBA" id="ARBA00011123"/>
    </source>
</evidence>
<evidence type="ECO:0000256" key="11">
    <source>
        <dbReference type="HAMAP-Rule" id="MF_00121"/>
    </source>
</evidence>